<keyword evidence="7" id="KW-1185">Reference proteome</keyword>
<comment type="caution">
    <text evidence="6">The sequence shown here is derived from an EMBL/GenBank/DDBJ whole genome shotgun (WGS) entry which is preliminary data.</text>
</comment>
<evidence type="ECO:0000259" key="5">
    <source>
        <dbReference type="Pfam" id="PF05199"/>
    </source>
</evidence>
<dbReference type="RefSeq" id="WP_248995856.1">
    <property type="nucleotide sequence ID" value="NZ_JAKIKP010000007.1"/>
</dbReference>
<evidence type="ECO:0000313" key="6">
    <source>
        <dbReference type="EMBL" id="MCL1143176.1"/>
    </source>
</evidence>
<name>A0A9X2CKK4_9GAMM</name>
<dbReference type="InterPro" id="IPR007867">
    <property type="entry name" value="GMC_OxRtase_C"/>
</dbReference>
<accession>A0A9X2CKK4</accession>
<dbReference type="Proteomes" id="UP001139333">
    <property type="component" value="Unassembled WGS sequence"/>
</dbReference>
<keyword evidence="3" id="KW-0274">FAD</keyword>
<evidence type="ECO:0000256" key="3">
    <source>
        <dbReference type="ARBA" id="ARBA00022827"/>
    </source>
</evidence>
<evidence type="ECO:0000256" key="4">
    <source>
        <dbReference type="ARBA" id="ARBA00023002"/>
    </source>
</evidence>
<dbReference type="SUPFAM" id="SSF51905">
    <property type="entry name" value="FAD/NAD(P)-binding domain"/>
    <property type="match status" value="1"/>
</dbReference>
<evidence type="ECO:0000256" key="1">
    <source>
        <dbReference type="ARBA" id="ARBA00010790"/>
    </source>
</evidence>
<dbReference type="PANTHER" id="PTHR46056">
    <property type="entry name" value="LONG-CHAIN-ALCOHOL OXIDASE"/>
    <property type="match status" value="1"/>
</dbReference>
<proteinExistence type="inferred from homology"/>
<dbReference type="EMBL" id="JAKIKP010000007">
    <property type="protein sequence ID" value="MCL1143176.1"/>
    <property type="molecule type" value="Genomic_DNA"/>
</dbReference>
<keyword evidence="2" id="KW-0285">Flavoprotein</keyword>
<dbReference type="PANTHER" id="PTHR46056:SF12">
    <property type="entry name" value="LONG-CHAIN-ALCOHOL OXIDASE"/>
    <property type="match status" value="1"/>
</dbReference>
<dbReference type="AlphaFoldDB" id="A0A9X2CKK4"/>
<evidence type="ECO:0000313" key="7">
    <source>
        <dbReference type="Proteomes" id="UP001139333"/>
    </source>
</evidence>
<evidence type="ECO:0000256" key="2">
    <source>
        <dbReference type="ARBA" id="ARBA00022630"/>
    </source>
</evidence>
<sequence>MVDDMTATAVEILTAAGLEDVKGFEGYAPPGGAIHEMGGCCMGHDVKTSYLNKWNQCHEVANLFVTDGSAFSLTSCVNPSITFMAFTARAVDYADKQLKAGLL</sequence>
<organism evidence="6 7">
    <name type="scientific">Shewanella gaetbuli</name>
    <dbReference type="NCBI Taxonomy" id="220752"/>
    <lineage>
        <taxon>Bacteria</taxon>
        <taxon>Pseudomonadati</taxon>
        <taxon>Pseudomonadota</taxon>
        <taxon>Gammaproteobacteria</taxon>
        <taxon>Alteromonadales</taxon>
        <taxon>Shewanellaceae</taxon>
        <taxon>Shewanella</taxon>
    </lineage>
</organism>
<protein>
    <submittedName>
        <fullName evidence="6">GMC family oxidoreductase</fullName>
    </submittedName>
</protein>
<dbReference type="Gene3D" id="3.50.50.60">
    <property type="entry name" value="FAD/NAD(P)-binding domain"/>
    <property type="match status" value="1"/>
</dbReference>
<keyword evidence="4" id="KW-0560">Oxidoreductase</keyword>
<reference evidence="6" key="1">
    <citation type="submission" date="2022-01" db="EMBL/GenBank/DDBJ databases">
        <title>Whole genome-based taxonomy of the Shewanellaceae.</title>
        <authorList>
            <person name="Martin-Rodriguez A.J."/>
        </authorList>
    </citation>
    <scope>NUCLEOTIDE SEQUENCE</scope>
    <source>
        <strain evidence="6">DSM 16422</strain>
    </source>
</reference>
<dbReference type="SUPFAM" id="SSF54373">
    <property type="entry name" value="FAD-linked reductases, C-terminal domain"/>
    <property type="match status" value="1"/>
</dbReference>
<dbReference type="GO" id="GO:0016614">
    <property type="term" value="F:oxidoreductase activity, acting on CH-OH group of donors"/>
    <property type="evidence" value="ECO:0007669"/>
    <property type="project" value="InterPro"/>
</dbReference>
<dbReference type="Pfam" id="PF05199">
    <property type="entry name" value="GMC_oxred_C"/>
    <property type="match status" value="1"/>
</dbReference>
<comment type="similarity">
    <text evidence="1">Belongs to the GMC oxidoreductase family.</text>
</comment>
<feature type="domain" description="Glucose-methanol-choline oxidoreductase C-terminal" evidence="5">
    <location>
        <begin position="33"/>
        <end position="86"/>
    </location>
</feature>
<gene>
    <name evidence="6" type="ORF">L2672_10760</name>
</gene>
<dbReference type="InterPro" id="IPR036188">
    <property type="entry name" value="FAD/NAD-bd_sf"/>
</dbReference>